<gene>
    <name evidence="2" type="ORF">HOLleu_21040</name>
</gene>
<evidence type="ECO:0000313" key="2">
    <source>
        <dbReference type="EMBL" id="KAJ8034274.1"/>
    </source>
</evidence>
<dbReference type="Proteomes" id="UP001152320">
    <property type="component" value="Chromosome 10"/>
</dbReference>
<sequence length="203" mass="24665">MTVRRDTLRDILAAFDPEGVRLRRRRRLVRRRIFYKWNQLVGAPRFFGLIEEQKMVGLRLFKNFFEGTETNQFAADRNFRYGASHHNRRIESWWAFLRKHWTQFLIEHFAKLSQDGYFDGSQLDKNMVQFCFSRLFQNELDRIAREWNIHPIRSSRNVNGLFGRPLVMYNAPDVMEQEILFTPFRKTKYCFARKRKPIKRPPL</sequence>
<comment type="caution">
    <text evidence="2">The sequence shown here is derived from an EMBL/GenBank/DDBJ whole genome shotgun (WGS) entry which is preliminary data.</text>
</comment>
<protein>
    <recommendedName>
        <fullName evidence="1">Integrase core domain-containing protein</fullName>
    </recommendedName>
</protein>
<dbReference type="PANTHER" id="PTHR46791:SF13">
    <property type="entry name" value="CLR5 DOMAIN-CONTAINING PROTEIN"/>
    <property type="match status" value="1"/>
</dbReference>
<organism evidence="2 3">
    <name type="scientific">Holothuria leucospilota</name>
    <name type="common">Black long sea cucumber</name>
    <name type="synonym">Mertensiothuria leucospilota</name>
    <dbReference type="NCBI Taxonomy" id="206669"/>
    <lineage>
        <taxon>Eukaryota</taxon>
        <taxon>Metazoa</taxon>
        <taxon>Echinodermata</taxon>
        <taxon>Eleutherozoa</taxon>
        <taxon>Echinozoa</taxon>
        <taxon>Holothuroidea</taxon>
        <taxon>Aspidochirotacea</taxon>
        <taxon>Aspidochirotida</taxon>
        <taxon>Holothuriidae</taxon>
        <taxon>Holothuria</taxon>
    </lineage>
</organism>
<reference evidence="2" key="1">
    <citation type="submission" date="2021-10" db="EMBL/GenBank/DDBJ databases">
        <title>Tropical sea cucumber genome reveals ecological adaptation and Cuvierian tubules defense mechanism.</title>
        <authorList>
            <person name="Chen T."/>
        </authorList>
    </citation>
    <scope>NUCLEOTIDE SEQUENCE</scope>
    <source>
        <strain evidence="2">Nanhai2018</strain>
        <tissue evidence="2">Muscle</tissue>
    </source>
</reference>
<proteinExistence type="predicted"/>
<evidence type="ECO:0000259" key="1">
    <source>
        <dbReference type="Pfam" id="PF24764"/>
    </source>
</evidence>
<evidence type="ECO:0000313" key="3">
    <source>
        <dbReference type="Proteomes" id="UP001152320"/>
    </source>
</evidence>
<dbReference type="Pfam" id="PF24764">
    <property type="entry name" value="rva_4"/>
    <property type="match status" value="1"/>
</dbReference>
<keyword evidence="3" id="KW-1185">Reference proteome</keyword>
<name>A0A9Q1H5R2_HOLLE</name>
<feature type="domain" description="Integrase core" evidence="1">
    <location>
        <begin position="77"/>
        <end position="158"/>
    </location>
</feature>
<dbReference type="OrthoDB" id="6747988at2759"/>
<accession>A0A9Q1H5R2</accession>
<dbReference type="EMBL" id="JAIZAY010000010">
    <property type="protein sequence ID" value="KAJ8034274.1"/>
    <property type="molecule type" value="Genomic_DNA"/>
</dbReference>
<dbReference type="AlphaFoldDB" id="A0A9Q1H5R2"/>
<dbReference type="InterPro" id="IPR058913">
    <property type="entry name" value="Integrase_dom_put"/>
</dbReference>
<dbReference type="PANTHER" id="PTHR46791">
    <property type="entry name" value="EXPRESSED PROTEIN"/>
    <property type="match status" value="1"/>
</dbReference>